<feature type="signal peptide" evidence="2">
    <location>
        <begin position="1"/>
        <end position="21"/>
    </location>
</feature>
<evidence type="ECO:0000256" key="2">
    <source>
        <dbReference type="SAM" id="SignalP"/>
    </source>
</evidence>
<dbReference type="PANTHER" id="PTHR36394">
    <property type="entry name" value="OS01G0277700 PROTEIN"/>
    <property type="match status" value="1"/>
</dbReference>
<evidence type="ECO:0000313" key="3">
    <source>
        <dbReference type="EMBL" id="KAA8550082.1"/>
    </source>
</evidence>
<organism evidence="3 4">
    <name type="scientific">Nyssa sinensis</name>
    <dbReference type="NCBI Taxonomy" id="561372"/>
    <lineage>
        <taxon>Eukaryota</taxon>
        <taxon>Viridiplantae</taxon>
        <taxon>Streptophyta</taxon>
        <taxon>Embryophyta</taxon>
        <taxon>Tracheophyta</taxon>
        <taxon>Spermatophyta</taxon>
        <taxon>Magnoliopsida</taxon>
        <taxon>eudicotyledons</taxon>
        <taxon>Gunneridae</taxon>
        <taxon>Pentapetalae</taxon>
        <taxon>asterids</taxon>
        <taxon>Cornales</taxon>
        <taxon>Nyssaceae</taxon>
        <taxon>Nyssa</taxon>
    </lineage>
</organism>
<keyword evidence="2" id="KW-0732">Signal</keyword>
<evidence type="ECO:0008006" key="5">
    <source>
        <dbReference type="Google" id="ProtNLM"/>
    </source>
</evidence>
<evidence type="ECO:0000256" key="1">
    <source>
        <dbReference type="SAM" id="Phobius"/>
    </source>
</evidence>
<keyword evidence="4" id="KW-1185">Reference proteome</keyword>
<accession>A0A5J5C7Z8</accession>
<name>A0A5J5C7Z8_9ASTE</name>
<gene>
    <name evidence="3" type="ORF">F0562_001766</name>
</gene>
<dbReference type="Proteomes" id="UP000325577">
    <property type="component" value="Linkage Group LG0"/>
</dbReference>
<dbReference type="OrthoDB" id="1750575at2759"/>
<proteinExistence type="predicted"/>
<keyword evidence="1" id="KW-1133">Transmembrane helix</keyword>
<evidence type="ECO:0000313" key="4">
    <source>
        <dbReference type="Proteomes" id="UP000325577"/>
    </source>
</evidence>
<feature type="transmembrane region" description="Helical" evidence="1">
    <location>
        <begin position="31"/>
        <end position="49"/>
    </location>
</feature>
<feature type="chain" id="PRO_5023846438" description="Retrotransposon gag domain-containing protein" evidence="2">
    <location>
        <begin position="22"/>
        <end position="200"/>
    </location>
</feature>
<dbReference type="PANTHER" id="PTHR36394:SF1">
    <property type="entry name" value="OS01G0277700 PROTEIN"/>
    <property type="match status" value="1"/>
</dbReference>
<keyword evidence="1" id="KW-0812">Transmembrane</keyword>
<protein>
    <recommendedName>
        <fullName evidence="5">Retrotransposon gag domain-containing protein</fullName>
    </recommendedName>
</protein>
<keyword evidence="1" id="KW-0472">Membrane</keyword>
<sequence length="200" mass="23071">MEKMAVARLVLVLALSPCATTLPVFLAVGNSPSMMVFAIIVLLFSFMKWNTKDAIINGWLLKTMEPHLLGLFLSLPTTKDVWEGFSQMYYNGFDESQMYELCCKATYIEQGGRPIPLYFAELKSIWQELDKRRPIKMICVADIKVRQEELVKDCVYDFLAGLDDGFDKVHSDLLRMKPLPRLEELFAYVRREALMTNYYA</sequence>
<reference evidence="3 4" key="1">
    <citation type="submission" date="2019-09" db="EMBL/GenBank/DDBJ databases">
        <title>A chromosome-level genome assembly of the Chinese tupelo Nyssa sinensis.</title>
        <authorList>
            <person name="Yang X."/>
            <person name="Kang M."/>
            <person name="Yang Y."/>
            <person name="Xiong H."/>
            <person name="Wang M."/>
            <person name="Zhang Z."/>
            <person name="Wang Z."/>
            <person name="Wu H."/>
            <person name="Ma T."/>
            <person name="Liu J."/>
            <person name="Xi Z."/>
        </authorList>
    </citation>
    <scope>NUCLEOTIDE SEQUENCE [LARGE SCALE GENOMIC DNA]</scope>
    <source>
        <strain evidence="3">J267</strain>
        <tissue evidence="3">Leaf</tissue>
    </source>
</reference>
<dbReference type="EMBL" id="CM018031">
    <property type="protein sequence ID" value="KAA8550082.1"/>
    <property type="molecule type" value="Genomic_DNA"/>
</dbReference>
<dbReference type="AlphaFoldDB" id="A0A5J5C7Z8"/>